<evidence type="ECO:0000313" key="3">
    <source>
        <dbReference type="Proteomes" id="UP000231451"/>
    </source>
</evidence>
<evidence type="ECO:0000256" key="1">
    <source>
        <dbReference type="SAM" id="MobiDB-lite"/>
    </source>
</evidence>
<accession>A0A2M9HG97</accession>
<proteinExistence type="predicted"/>
<name>A0A2M9HG97_9BIFI</name>
<dbReference type="RefSeq" id="WP_100512361.1">
    <property type="nucleotide sequence ID" value="NZ_PEBK01000002.1"/>
</dbReference>
<protein>
    <recommendedName>
        <fullName evidence="4">AbiEi antitoxin C-terminal domain-containing protein</fullName>
    </recommendedName>
</protein>
<keyword evidence="3" id="KW-1185">Reference proteome</keyword>
<feature type="compositionally biased region" description="Low complexity" evidence="1">
    <location>
        <begin position="231"/>
        <end position="240"/>
    </location>
</feature>
<evidence type="ECO:0000313" key="2">
    <source>
        <dbReference type="EMBL" id="PJM75827.1"/>
    </source>
</evidence>
<reference evidence="2 3" key="1">
    <citation type="submission" date="2017-10" db="EMBL/GenBank/DDBJ databases">
        <title>Draft genome sequences of strains TRE 1, TRE 9, TRE H and TRI 7, isolated from tamarins, belonging to four potential novel Bifidobacterium species.</title>
        <authorList>
            <person name="Mattarelli P."/>
            <person name="Modesto M."/>
            <person name="Puglisi E."/>
            <person name="Morelli L."/>
            <person name="Spezio C."/>
            <person name="Bonetti A."/>
            <person name="Sandri C."/>
        </authorList>
    </citation>
    <scope>NUCLEOTIDE SEQUENCE [LARGE SCALE GENOMIC DNA]</scope>
    <source>
        <strain evidence="3">TRI7</strain>
    </source>
</reference>
<dbReference type="OrthoDB" id="3239634at2"/>
<feature type="region of interest" description="Disordered" evidence="1">
    <location>
        <begin position="223"/>
        <end position="254"/>
    </location>
</feature>
<dbReference type="EMBL" id="PEBK01000002">
    <property type="protein sequence ID" value="PJM75827.1"/>
    <property type="molecule type" value="Genomic_DNA"/>
</dbReference>
<dbReference type="Proteomes" id="UP000231451">
    <property type="component" value="Unassembled WGS sequence"/>
</dbReference>
<evidence type="ECO:0008006" key="4">
    <source>
        <dbReference type="Google" id="ProtNLM"/>
    </source>
</evidence>
<comment type="caution">
    <text evidence="2">The sequence shown here is derived from an EMBL/GenBank/DDBJ whole genome shotgun (WGS) entry which is preliminary data.</text>
</comment>
<organism evidence="2 3">
    <name type="scientific">Bifidobacterium simiarum</name>
    <dbReference type="NCBI Taxonomy" id="2045441"/>
    <lineage>
        <taxon>Bacteria</taxon>
        <taxon>Bacillati</taxon>
        <taxon>Actinomycetota</taxon>
        <taxon>Actinomycetes</taxon>
        <taxon>Bifidobacteriales</taxon>
        <taxon>Bifidobacteriaceae</taxon>
        <taxon>Bifidobacterium</taxon>
    </lineage>
</organism>
<sequence length="254" mass="28144">MQIDDVTGDMGLERLVERKVLVRLDDTCAYPASYAGTLYGRASIAEQMVPFGAAATGPLALWVWQGGRFPGRVDVVSGSHFRARVHGRQIVVHNRRTPPEQLMRLRQLLVTSPMRTACDLACMDLPGQRPSHTEALIARMLDAYGIKVSQCLKTLWENPRWPNHGPAVRMLMNVEKRMLMDRQRQELSEAEHIDRLDDTNDEINDDIGADIGKGDTMIIDAADDGPDDTTGRGTDVTADGSGFDGMGDDAERIR</sequence>
<gene>
    <name evidence="2" type="ORF">CSQ87_02865</name>
</gene>
<dbReference type="AlphaFoldDB" id="A0A2M9HG97"/>